<keyword evidence="2" id="KW-1185">Reference proteome</keyword>
<protein>
    <submittedName>
        <fullName evidence="1">Uncharacterized protein</fullName>
    </submittedName>
</protein>
<dbReference type="EMBL" id="JACHKT010000008">
    <property type="protein sequence ID" value="MBB6002867.1"/>
    <property type="molecule type" value="Genomic_DNA"/>
</dbReference>
<sequence>MKKIYLFIFLFFMQKGFSQDLNNLKNQKPISVSGGINVNIGTYNSLSGGKTRLDPFSWTLSASPTLNLYGVQLPFFFLLNKQSRSLAGPFQQFGVSPSYKWAKLHLGYRNLMFSPYTLGGRLFNGAGLELNPGKLRFAVIYGQFQKAEMGYLSGNTTTNPNLPNGITPAYQRNGFAAKLGFGTTQNHFDITFLKIKDDQKSITFPVDFGKVTPDENTVLGISQQFLFFKHLFWKSDIGVSLYTRDVRREMVDQQDLEKYSFITKIVDIRKGTSLGWAGETTVGLQFNTFSIQGQYKLISADYQSMGAYFFNTDMEEYSGAASISALQGKVQLSGTYGIQKDNVSKLKEYTTTRNIGSANLNIQFSRTLGLSVNYSNYGTSQNIPNQIIDTVKISQLNQSLMIAPRWFKTSGTVSHAVNGVLSYQNANDLNTISKVRTDFNNIFGSLTYSYGMPTRKMTFTPGLLFIRNLLPIYNTSSMGLSFSAQKGSKKNNFNTSLSLNYTQNAQDQVNTGSTFNARLNGTYRLTKKQQFNVSLSTIVNSDNKNERRNFSELYMNAGYGISF</sequence>
<name>A0A841EFA5_9BACT</name>
<dbReference type="Proteomes" id="UP000524404">
    <property type="component" value="Unassembled WGS sequence"/>
</dbReference>
<dbReference type="AlphaFoldDB" id="A0A841EFA5"/>
<gene>
    <name evidence="1" type="ORF">HNP25_001519</name>
</gene>
<evidence type="ECO:0000313" key="1">
    <source>
        <dbReference type="EMBL" id="MBB6002867.1"/>
    </source>
</evidence>
<proteinExistence type="predicted"/>
<evidence type="ECO:0000313" key="2">
    <source>
        <dbReference type="Proteomes" id="UP000524404"/>
    </source>
</evidence>
<organism evidence="1 2">
    <name type="scientific">Arcicella rosea</name>
    <dbReference type="NCBI Taxonomy" id="502909"/>
    <lineage>
        <taxon>Bacteria</taxon>
        <taxon>Pseudomonadati</taxon>
        <taxon>Bacteroidota</taxon>
        <taxon>Cytophagia</taxon>
        <taxon>Cytophagales</taxon>
        <taxon>Flectobacillaceae</taxon>
        <taxon>Arcicella</taxon>
    </lineage>
</organism>
<reference evidence="1 2" key="1">
    <citation type="submission" date="2020-08" db="EMBL/GenBank/DDBJ databases">
        <title>Functional genomics of gut bacteria from endangered species of beetles.</title>
        <authorList>
            <person name="Carlos-Shanley C."/>
        </authorList>
    </citation>
    <scope>NUCLEOTIDE SEQUENCE [LARGE SCALE GENOMIC DNA]</scope>
    <source>
        <strain evidence="1 2">S00070</strain>
    </source>
</reference>
<accession>A0A841EFA5</accession>
<dbReference type="RefSeq" id="WP_184132722.1">
    <property type="nucleotide sequence ID" value="NZ_JACHKT010000008.1"/>
</dbReference>
<comment type="caution">
    <text evidence="1">The sequence shown here is derived from an EMBL/GenBank/DDBJ whole genome shotgun (WGS) entry which is preliminary data.</text>
</comment>